<feature type="compositionally biased region" description="Low complexity" evidence="1">
    <location>
        <begin position="42"/>
        <end position="56"/>
    </location>
</feature>
<dbReference type="EMBL" id="JAKWJU010000002">
    <property type="protein sequence ID" value="MCH6163917.1"/>
    <property type="molecule type" value="Genomic_DNA"/>
</dbReference>
<feature type="compositionally biased region" description="Pro residues" evidence="1">
    <location>
        <begin position="378"/>
        <end position="388"/>
    </location>
</feature>
<evidence type="ECO:0000313" key="3">
    <source>
        <dbReference type="Proteomes" id="UP001166784"/>
    </source>
</evidence>
<organism evidence="2 3">
    <name type="scientific">Streptomyces marispadix</name>
    <dbReference type="NCBI Taxonomy" id="2922868"/>
    <lineage>
        <taxon>Bacteria</taxon>
        <taxon>Bacillati</taxon>
        <taxon>Actinomycetota</taxon>
        <taxon>Actinomycetes</taxon>
        <taxon>Kitasatosporales</taxon>
        <taxon>Streptomycetaceae</taxon>
        <taxon>Streptomyces</taxon>
    </lineage>
</organism>
<proteinExistence type="predicted"/>
<comment type="caution">
    <text evidence="2">The sequence shown here is derived from an EMBL/GenBank/DDBJ whole genome shotgun (WGS) entry which is preliminary data.</text>
</comment>
<feature type="region of interest" description="Disordered" evidence="1">
    <location>
        <begin position="365"/>
        <end position="388"/>
    </location>
</feature>
<reference evidence="2" key="1">
    <citation type="submission" date="2022-03" db="EMBL/GenBank/DDBJ databases">
        <authorList>
            <person name="Santos J.D.N."/>
            <person name="Kallscheuer N."/>
            <person name="Jogler C."/>
            <person name="Lage O.M."/>
        </authorList>
    </citation>
    <scope>NUCLEOTIDE SEQUENCE</scope>
    <source>
        <strain evidence="2">M600PL45_2</strain>
    </source>
</reference>
<protein>
    <submittedName>
        <fullName evidence="2">DUF6397 family protein</fullName>
    </submittedName>
</protein>
<gene>
    <name evidence="2" type="ORF">MMA15_27015</name>
</gene>
<dbReference type="Pfam" id="PF19934">
    <property type="entry name" value="DUF6397"/>
    <property type="match status" value="1"/>
</dbReference>
<feature type="region of interest" description="Disordered" evidence="1">
    <location>
        <begin position="285"/>
        <end position="310"/>
    </location>
</feature>
<reference evidence="2" key="2">
    <citation type="journal article" date="2023" name="Int. J. Syst. Evol. Microbiol.">
        <title>Streptomyces marispadix sp. nov., isolated from marine beach sediment of the Northern Coast of Portugal.</title>
        <authorList>
            <person name="dos Santos J.D.N."/>
            <person name="Vitorino I.R."/>
            <person name="Kallscheuer N."/>
            <person name="Srivastava A."/>
            <person name="Krautwurst S."/>
            <person name="Marz M."/>
            <person name="Jogler C."/>
            <person name="Lobo Da Cunha A."/>
            <person name="Catita J."/>
            <person name="Goncalves H."/>
            <person name="Gonzalez I."/>
            <person name="Reyes F."/>
            <person name="Lage O.M."/>
        </authorList>
    </citation>
    <scope>NUCLEOTIDE SEQUENCE</scope>
    <source>
        <strain evidence="2">M600PL45_2</strain>
    </source>
</reference>
<evidence type="ECO:0000256" key="1">
    <source>
        <dbReference type="SAM" id="MobiDB-lite"/>
    </source>
</evidence>
<dbReference type="InterPro" id="IPR045652">
    <property type="entry name" value="DUF6397"/>
</dbReference>
<feature type="region of interest" description="Disordered" evidence="1">
    <location>
        <begin position="37"/>
        <end position="77"/>
    </location>
</feature>
<dbReference type="RefSeq" id="WP_241062777.1">
    <property type="nucleotide sequence ID" value="NZ_JAKWJU010000002.1"/>
</dbReference>
<dbReference type="Proteomes" id="UP001166784">
    <property type="component" value="Unassembled WGS sequence"/>
</dbReference>
<sequence>MTDDVAMSTAARELGLTPGAMALAAQLGEVSTVPGQVRRGRAGPATPAGASTVTGADTGADKAQSAGSAGSAPAGGRAVRRVPRAELLRLRAQADFPEGLRERLRVVDGGHGARLLGISASRFARLARAGCFSPVRFYVNRYRTVVWLYLAAELLAFAANRPEMLSGRLPRGLRSLLAEGMDLRARHWRGRRVGQLCRQAEGPWEAAAARAAVLGEDALTQAVPDPGERARLRALKPELTPLTGRPAPVREVAEELCTAATEDEIFWQRLMLAADLEYARVSRRASPDRAEAASEPCEGPPLGGRRTGVRLLGRPLPGDPRTGSAHAPWLPGTGPGRHMAGAAYAGATGRGRDRARALQERTRVLTGLRASRHRPPADVGPPAPGRRA</sequence>
<feature type="compositionally biased region" description="Low complexity" evidence="1">
    <location>
        <begin position="66"/>
        <end position="77"/>
    </location>
</feature>
<keyword evidence="3" id="KW-1185">Reference proteome</keyword>
<evidence type="ECO:0000313" key="2">
    <source>
        <dbReference type="EMBL" id="MCH6163917.1"/>
    </source>
</evidence>
<name>A0ABS9T5V7_9ACTN</name>
<accession>A0ABS9T5V7</accession>